<evidence type="ECO:0000256" key="4">
    <source>
        <dbReference type="ARBA" id="ARBA00022840"/>
    </source>
</evidence>
<keyword evidence="4 6" id="KW-0067">ATP-binding</keyword>
<comment type="caution">
    <text evidence="6">The sequence shown here is derived from an EMBL/GenBank/DDBJ whole genome shotgun (WGS) entry which is preliminary data.</text>
</comment>
<keyword evidence="3" id="KW-0547">Nucleotide-binding</keyword>
<dbReference type="AlphaFoldDB" id="A0A562T2E0"/>
<keyword evidence="7" id="KW-1185">Reference proteome</keyword>
<dbReference type="PANTHER" id="PTHR46743:SF2">
    <property type="entry name" value="TEICHOIC ACIDS EXPORT ATP-BINDING PROTEIN TAGH"/>
    <property type="match status" value="1"/>
</dbReference>
<dbReference type="GO" id="GO:0016887">
    <property type="term" value="F:ATP hydrolysis activity"/>
    <property type="evidence" value="ECO:0007669"/>
    <property type="project" value="InterPro"/>
</dbReference>
<sequence>MIKVIDLVKEYHVGHSRKRVLNGVNFEVARGERFAVLGRNGAGKSTLVRLLGGLEHPTSGEISRGMSLSWPLGLNGGFQGSLTGIDNMKFVARIYDKPYRDVFDFVEYFSELGSYLAEPVKTYSSGMRARLAFGLSLAIDFDCYLIDEVIFVGDQRFHRKCREEIFEKRADRSLLLVSHDANILNEYCNGALILHNGRSKVFEDVPLALDIYNSL</sequence>
<name>A0A562T2E0_9HYPH</name>
<dbReference type="InterPro" id="IPR003439">
    <property type="entry name" value="ABC_transporter-like_ATP-bd"/>
</dbReference>
<dbReference type="GO" id="GO:0016020">
    <property type="term" value="C:membrane"/>
    <property type="evidence" value="ECO:0007669"/>
    <property type="project" value="InterPro"/>
</dbReference>
<proteinExistence type="inferred from homology"/>
<dbReference type="RefSeq" id="WP_145342730.1">
    <property type="nucleotide sequence ID" value="NZ_SMLY01000081.1"/>
</dbReference>
<dbReference type="InterPro" id="IPR003593">
    <property type="entry name" value="AAA+_ATPase"/>
</dbReference>
<dbReference type="PROSITE" id="PS00211">
    <property type="entry name" value="ABC_TRANSPORTER_1"/>
    <property type="match status" value="1"/>
</dbReference>
<dbReference type="GO" id="GO:0005524">
    <property type="term" value="F:ATP binding"/>
    <property type="evidence" value="ECO:0007669"/>
    <property type="project" value="UniProtKB-KW"/>
</dbReference>
<accession>A0A562T2E0</accession>
<dbReference type="OrthoDB" id="9778870at2"/>
<evidence type="ECO:0000313" key="7">
    <source>
        <dbReference type="Proteomes" id="UP000320593"/>
    </source>
</evidence>
<feature type="domain" description="ABC transporter" evidence="5">
    <location>
        <begin position="2"/>
        <end position="215"/>
    </location>
</feature>
<evidence type="ECO:0000313" key="6">
    <source>
        <dbReference type="EMBL" id="TWI87408.1"/>
    </source>
</evidence>
<evidence type="ECO:0000256" key="3">
    <source>
        <dbReference type="ARBA" id="ARBA00022741"/>
    </source>
</evidence>
<dbReference type="CDD" id="cd03220">
    <property type="entry name" value="ABC_KpsT_Wzt"/>
    <property type="match status" value="1"/>
</dbReference>
<dbReference type="EMBL" id="VLLF01000004">
    <property type="protein sequence ID" value="TWI87408.1"/>
    <property type="molecule type" value="Genomic_DNA"/>
</dbReference>
<dbReference type="PANTHER" id="PTHR46743">
    <property type="entry name" value="TEICHOIC ACIDS EXPORT ATP-BINDING PROTEIN TAGH"/>
    <property type="match status" value="1"/>
</dbReference>
<keyword evidence="2" id="KW-0813">Transport</keyword>
<gene>
    <name evidence="6" type="ORF">JM93_01973</name>
</gene>
<dbReference type="Proteomes" id="UP000320593">
    <property type="component" value="Unassembled WGS sequence"/>
</dbReference>
<evidence type="ECO:0000256" key="2">
    <source>
        <dbReference type="ARBA" id="ARBA00022448"/>
    </source>
</evidence>
<evidence type="ECO:0000259" key="5">
    <source>
        <dbReference type="PROSITE" id="PS50893"/>
    </source>
</evidence>
<reference evidence="6 7" key="1">
    <citation type="submission" date="2019-07" db="EMBL/GenBank/DDBJ databases">
        <title>Genomic Encyclopedia of Archaeal and Bacterial Type Strains, Phase II (KMG-II): from individual species to whole genera.</title>
        <authorList>
            <person name="Goeker M."/>
        </authorList>
    </citation>
    <scope>NUCLEOTIDE SEQUENCE [LARGE SCALE GENOMIC DNA]</scope>
    <source>
        <strain evidence="6 7">ATCC BAA-252</strain>
    </source>
</reference>
<evidence type="ECO:0000256" key="1">
    <source>
        <dbReference type="ARBA" id="ARBA00005417"/>
    </source>
</evidence>
<dbReference type="InterPro" id="IPR017871">
    <property type="entry name" value="ABC_transporter-like_CS"/>
</dbReference>
<dbReference type="InterPro" id="IPR027417">
    <property type="entry name" value="P-loop_NTPase"/>
</dbReference>
<comment type="similarity">
    <text evidence="1">Belongs to the ABC transporter superfamily.</text>
</comment>
<dbReference type="SMART" id="SM00382">
    <property type="entry name" value="AAA"/>
    <property type="match status" value="1"/>
</dbReference>
<dbReference type="Gene3D" id="3.40.50.300">
    <property type="entry name" value="P-loop containing nucleotide triphosphate hydrolases"/>
    <property type="match status" value="1"/>
</dbReference>
<protein>
    <submittedName>
        <fullName evidence="6">Capsular polysaccharide transport system ATP-binding protein</fullName>
    </submittedName>
</protein>
<dbReference type="SUPFAM" id="SSF52540">
    <property type="entry name" value="P-loop containing nucleoside triphosphate hydrolases"/>
    <property type="match status" value="1"/>
</dbReference>
<dbReference type="InterPro" id="IPR015860">
    <property type="entry name" value="ABC_transpr_TagH-like"/>
</dbReference>
<dbReference type="PROSITE" id="PS50893">
    <property type="entry name" value="ABC_TRANSPORTER_2"/>
    <property type="match status" value="1"/>
</dbReference>
<organism evidence="6 7">
    <name type="scientific">Roseibium hamelinense</name>
    <dbReference type="NCBI Taxonomy" id="150831"/>
    <lineage>
        <taxon>Bacteria</taxon>
        <taxon>Pseudomonadati</taxon>
        <taxon>Pseudomonadota</taxon>
        <taxon>Alphaproteobacteria</taxon>
        <taxon>Hyphomicrobiales</taxon>
        <taxon>Stappiaceae</taxon>
        <taxon>Roseibium</taxon>
    </lineage>
</organism>
<dbReference type="InterPro" id="IPR050683">
    <property type="entry name" value="Bact_Polysacc_Export_ATP-bd"/>
</dbReference>
<dbReference type="GO" id="GO:0140359">
    <property type="term" value="F:ABC-type transporter activity"/>
    <property type="evidence" value="ECO:0007669"/>
    <property type="project" value="InterPro"/>
</dbReference>
<dbReference type="Pfam" id="PF00005">
    <property type="entry name" value="ABC_tran"/>
    <property type="match status" value="1"/>
</dbReference>